<feature type="domain" description="Beta-lactamase-related" evidence="1">
    <location>
        <begin position="36"/>
        <end position="304"/>
    </location>
</feature>
<dbReference type="RefSeq" id="WP_185074174.1">
    <property type="nucleotide sequence ID" value="NZ_JACHMB010000001.1"/>
</dbReference>
<evidence type="ECO:0000259" key="1">
    <source>
        <dbReference type="Pfam" id="PF00144"/>
    </source>
</evidence>
<dbReference type="InterPro" id="IPR001466">
    <property type="entry name" value="Beta-lactam-related"/>
</dbReference>
<dbReference type="SUPFAM" id="SSF56601">
    <property type="entry name" value="beta-lactamase/transpeptidase-like"/>
    <property type="match status" value="1"/>
</dbReference>
<evidence type="ECO:0000313" key="2">
    <source>
        <dbReference type="EMBL" id="MBB5780759.1"/>
    </source>
</evidence>
<dbReference type="EMBL" id="JACHMB010000001">
    <property type="protein sequence ID" value="MBB5780759.1"/>
    <property type="molecule type" value="Genomic_DNA"/>
</dbReference>
<sequence length="316" mass="33361">MKAIVAEAGYRDDEPLVVGLQQHDNAPAFHAQGLTARSATLSATTPIYAASLSKQITAACVASLVQEGALDLESALSRWLPQLPAWADGIRVRQLLHHTAALPADRDIDAVLAGDADRTSEGVLQALARFPALRGRPGGGHAYSNAGYVCLAAAAARAAGRPVPDLARDRLFAPLSMDDTFYWSGPAPAPPGAAPLTPEHPAPLSLGDGGVWTTAGDLLRWSQALNADELGISPLLHTPGRLDDGTPIDYAWGIGVRSHAGHRVYRHGGGWRGLRAMQARLPDLGWSIVFVAIADDTERRAVLLDLLLDEVVAEDG</sequence>
<protein>
    <submittedName>
        <fullName evidence="2">CubicO group peptidase (Beta-lactamase class C family)</fullName>
    </submittedName>
</protein>
<dbReference type="Pfam" id="PF00144">
    <property type="entry name" value="Beta-lactamase"/>
    <property type="match status" value="1"/>
</dbReference>
<dbReference type="AlphaFoldDB" id="A0A7W9GBJ1"/>
<name>A0A7W9GBJ1_9ACTN</name>
<dbReference type="PANTHER" id="PTHR46825">
    <property type="entry name" value="D-ALANYL-D-ALANINE-CARBOXYPEPTIDASE/ENDOPEPTIDASE AMPH"/>
    <property type="match status" value="1"/>
</dbReference>
<keyword evidence="3" id="KW-1185">Reference proteome</keyword>
<comment type="caution">
    <text evidence="2">The sequence shown here is derived from an EMBL/GenBank/DDBJ whole genome shotgun (WGS) entry which is preliminary data.</text>
</comment>
<proteinExistence type="predicted"/>
<accession>A0A7W9GBJ1</accession>
<dbReference type="PANTHER" id="PTHR46825:SF9">
    <property type="entry name" value="BETA-LACTAMASE-RELATED DOMAIN-CONTAINING PROTEIN"/>
    <property type="match status" value="1"/>
</dbReference>
<gene>
    <name evidence="2" type="ORF">HD596_007515</name>
</gene>
<evidence type="ECO:0000313" key="3">
    <source>
        <dbReference type="Proteomes" id="UP000579153"/>
    </source>
</evidence>
<dbReference type="InterPro" id="IPR050491">
    <property type="entry name" value="AmpC-like"/>
</dbReference>
<dbReference type="Gene3D" id="3.40.710.10">
    <property type="entry name" value="DD-peptidase/beta-lactamase superfamily"/>
    <property type="match status" value="1"/>
</dbReference>
<reference evidence="2 3" key="1">
    <citation type="submission" date="2020-08" db="EMBL/GenBank/DDBJ databases">
        <title>Sequencing the genomes of 1000 actinobacteria strains.</title>
        <authorList>
            <person name="Klenk H.-P."/>
        </authorList>
    </citation>
    <scope>NUCLEOTIDE SEQUENCE [LARGE SCALE GENOMIC DNA]</scope>
    <source>
        <strain evidence="2 3">DSM 45507</strain>
    </source>
</reference>
<organism evidence="2 3">
    <name type="scientific">Nonomuraea jabiensis</name>
    <dbReference type="NCBI Taxonomy" id="882448"/>
    <lineage>
        <taxon>Bacteria</taxon>
        <taxon>Bacillati</taxon>
        <taxon>Actinomycetota</taxon>
        <taxon>Actinomycetes</taxon>
        <taxon>Streptosporangiales</taxon>
        <taxon>Streptosporangiaceae</taxon>
        <taxon>Nonomuraea</taxon>
    </lineage>
</organism>
<dbReference type="Proteomes" id="UP000579153">
    <property type="component" value="Unassembled WGS sequence"/>
</dbReference>
<dbReference type="InterPro" id="IPR012338">
    <property type="entry name" value="Beta-lactam/transpept-like"/>
</dbReference>